<dbReference type="EMBL" id="PJKA01000010">
    <property type="protein sequence ID" value="PNC18272.1"/>
    <property type="molecule type" value="Genomic_DNA"/>
</dbReference>
<dbReference type="InterPro" id="IPR042185">
    <property type="entry name" value="Serpin_sf_2"/>
</dbReference>
<dbReference type="RefSeq" id="WP_102713734.1">
    <property type="nucleotide sequence ID" value="NZ_PJKA01000010.1"/>
</dbReference>
<accession>A0A2N8HE87</accession>
<feature type="signal peptide" evidence="2">
    <location>
        <begin position="1"/>
        <end position="21"/>
    </location>
</feature>
<reference evidence="4 5" key="1">
    <citation type="journal article" date="2017" name="BMC Genomics">
        <title>Genome sequencing of 39 Akkermansia muciniphila isolates reveals its population structure, genomic and functional diverisity, and global distribution in mammalian gut microbiotas.</title>
        <authorList>
            <person name="Guo X."/>
            <person name="Li S."/>
            <person name="Zhang J."/>
            <person name="Wu F."/>
            <person name="Li X."/>
            <person name="Wu D."/>
            <person name="Zhang M."/>
            <person name="Ou Z."/>
            <person name="Jie Z."/>
            <person name="Yan Q."/>
            <person name="Li P."/>
            <person name="Yi J."/>
            <person name="Peng Y."/>
        </authorList>
    </citation>
    <scope>NUCLEOTIDE SEQUENCE [LARGE SCALE GENOMIC DNA]</scope>
    <source>
        <strain evidence="4 5">GP24</strain>
    </source>
</reference>
<dbReference type="AlphaFoldDB" id="A0A2N8HE87"/>
<dbReference type="GO" id="GO:0005615">
    <property type="term" value="C:extracellular space"/>
    <property type="evidence" value="ECO:0007669"/>
    <property type="project" value="InterPro"/>
</dbReference>
<evidence type="ECO:0000313" key="5">
    <source>
        <dbReference type="Proteomes" id="UP000236000"/>
    </source>
</evidence>
<dbReference type="Pfam" id="PF00079">
    <property type="entry name" value="Serpin"/>
    <property type="match status" value="1"/>
</dbReference>
<dbReference type="SMART" id="SM00093">
    <property type="entry name" value="SERPIN"/>
    <property type="match status" value="1"/>
</dbReference>
<evidence type="ECO:0000313" key="4">
    <source>
        <dbReference type="EMBL" id="PNC18272.1"/>
    </source>
</evidence>
<feature type="chain" id="PRO_5014646931" description="Serpin domain-containing protein" evidence="2">
    <location>
        <begin position="22"/>
        <end position="309"/>
    </location>
</feature>
<dbReference type="InterPro" id="IPR000215">
    <property type="entry name" value="Serpin_fam"/>
</dbReference>
<gene>
    <name evidence="4" type="ORF">CXU22_06495</name>
</gene>
<dbReference type="SUPFAM" id="SSF56574">
    <property type="entry name" value="Serpins"/>
    <property type="match status" value="1"/>
</dbReference>
<name>A0A2N8HE87_9BACT</name>
<evidence type="ECO:0000259" key="3">
    <source>
        <dbReference type="SMART" id="SM00093"/>
    </source>
</evidence>
<sequence length="309" mass="34087">MIFRILACMVFLGSVSWPGTPAPPVPGVSAPPELRLVQACVEKSRGNVMISPFSLYEVLRYMLPGAAGETGKQMEAVLPGNGATGKEWSFLSEDFSRSWRCYSASRIFADRSVKLKEDYVKAVGADRVVPAPFRENMAEAVRQVNAWAAENTGNRIRNLLNPQEISGLTVLVPVSAVYMKAFWDSRFEEKTTAGTFFREDGSSCIMPMMKQQVFTEGNSWPRQGGMYDEKEGVRAASLFFAGGKGAPVFMAVLPPKGKKLKQFIAGTPPRGKGPEIEFNRPFLWLIYSPEDRAVVFAGTYSGPECLKKE</sequence>
<dbReference type="PANTHER" id="PTHR11461:SF211">
    <property type="entry name" value="GH10112P-RELATED"/>
    <property type="match status" value="1"/>
</dbReference>
<dbReference type="InterPro" id="IPR023796">
    <property type="entry name" value="Serpin_dom"/>
</dbReference>
<dbReference type="InterPro" id="IPR036186">
    <property type="entry name" value="Serpin_sf"/>
</dbReference>
<proteinExistence type="inferred from homology"/>
<feature type="domain" description="Serpin" evidence="3">
    <location>
        <begin position="34"/>
        <end position="303"/>
    </location>
</feature>
<evidence type="ECO:0000256" key="1">
    <source>
        <dbReference type="RuleBase" id="RU000411"/>
    </source>
</evidence>
<dbReference type="Proteomes" id="UP000236000">
    <property type="component" value="Unassembled WGS sequence"/>
</dbReference>
<dbReference type="OrthoDB" id="9764871at2"/>
<keyword evidence="2" id="KW-0732">Signal</keyword>
<comment type="caution">
    <text evidence="4">The sequence shown here is derived from an EMBL/GenBank/DDBJ whole genome shotgun (WGS) entry which is preliminary data.</text>
</comment>
<comment type="similarity">
    <text evidence="1">Belongs to the serpin family.</text>
</comment>
<dbReference type="Gene3D" id="2.30.39.10">
    <property type="entry name" value="Alpha-1-antitrypsin, domain 1"/>
    <property type="match status" value="1"/>
</dbReference>
<organism evidence="4 5">
    <name type="scientific">Akkermansia muciniphila</name>
    <dbReference type="NCBI Taxonomy" id="239935"/>
    <lineage>
        <taxon>Bacteria</taxon>
        <taxon>Pseudomonadati</taxon>
        <taxon>Verrucomicrobiota</taxon>
        <taxon>Verrucomicrobiia</taxon>
        <taxon>Verrucomicrobiales</taxon>
        <taxon>Akkermansiaceae</taxon>
        <taxon>Akkermansia</taxon>
    </lineage>
</organism>
<dbReference type="PANTHER" id="PTHR11461">
    <property type="entry name" value="SERINE PROTEASE INHIBITOR, SERPIN"/>
    <property type="match status" value="1"/>
</dbReference>
<dbReference type="GO" id="GO:0004867">
    <property type="term" value="F:serine-type endopeptidase inhibitor activity"/>
    <property type="evidence" value="ECO:0007669"/>
    <property type="project" value="InterPro"/>
</dbReference>
<dbReference type="InterPro" id="IPR042178">
    <property type="entry name" value="Serpin_sf_1"/>
</dbReference>
<dbReference type="Gene3D" id="3.30.497.10">
    <property type="entry name" value="Antithrombin, subunit I, domain 2"/>
    <property type="match status" value="1"/>
</dbReference>
<evidence type="ECO:0000256" key="2">
    <source>
        <dbReference type="SAM" id="SignalP"/>
    </source>
</evidence>
<protein>
    <recommendedName>
        <fullName evidence="3">Serpin domain-containing protein</fullName>
    </recommendedName>
</protein>